<dbReference type="AlphaFoldDB" id="A0A5B7F6V0"/>
<comment type="caution">
    <text evidence="2">The sequence shown here is derived from an EMBL/GenBank/DDBJ whole genome shotgun (WGS) entry which is preliminary data.</text>
</comment>
<dbReference type="EMBL" id="VSRR010004861">
    <property type="protein sequence ID" value="MPC40929.1"/>
    <property type="molecule type" value="Genomic_DNA"/>
</dbReference>
<proteinExistence type="predicted"/>
<evidence type="ECO:0000313" key="3">
    <source>
        <dbReference type="Proteomes" id="UP000324222"/>
    </source>
</evidence>
<accession>A0A5B7F6V0</accession>
<reference evidence="2 3" key="1">
    <citation type="submission" date="2019-05" db="EMBL/GenBank/DDBJ databases">
        <title>Another draft genome of Portunus trituberculatus and its Hox gene families provides insights of decapod evolution.</title>
        <authorList>
            <person name="Jeong J.-H."/>
            <person name="Song I."/>
            <person name="Kim S."/>
            <person name="Choi T."/>
            <person name="Kim D."/>
            <person name="Ryu S."/>
            <person name="Kim W."/>
        </authorList>
    </citation>
    <scope>NUCLEOTIDE SEQUENCE [LARGE SCALE GENOMIC DNA]</scope>
    <source>
        <tissue evidence="2">Muscle</tissue>
    </source>
</reference>
<dbReference type="Proteomes" id="UP000324222">
    <property type="component" value="Unassembled WGS sequence"/>
</dbReference>
<name>A0A5B7F6V0_PORTR</name>
<keyword evidence="3" id="KW-1185">Reference proteome</keyword>
<gene>
    <name evidence="2" type="ORF">E2C01_034504</name>
</gene>
<sequence>MTLKIMMPTTTRKAQREGKVWEAREGSVNSVLSTTCLPPEIVISTLRTVSKHTESLTLRRSLSWSSRATEALRAVTSALESASSSLTRTTSASSSLSRASLLLSWFSRISS</sequence>
<organism evidence="2 3">
    <name type="scientific">Portunus trituberculatus</name>
    <name type="common">Swimming crab</name>
    <name type="synonym">Neptunus trituberculatus</name>
    <dbReference type="NCBI Taxonomy" id="210409"/>
    <lineage>
        <taxon>Eukaryota</taxon>
        <taxon>Metazoa</taxon>
        <taxon>Ecdysozoa</taxon>
        <taxon>Arthropoda</taxon>
        <taxon>Crustacea</taxon>
        <taxon>Multicrustacea</taxon>
        <taxon>Malacostraca</taxon>
        <taxon>Eumalacostraca</taxon>
        <taxon>Eucarida</taxon>
        <taxon>Decapoda</taxon>
        <taxon>Pleocyemata</taxon>
        <taxon>Brachyura</taxon>
        <taxon>Eubrachyura</taxon>
        <taxon>Portunoidea</taxon>
        <taxon>Portunidae</taxon>
        <taxon>Portuninae</taxon>
        <taxon>Portunus</taxon>
    </lineage>
</organism>
<evidence type="ECO:0000313" key="2">
    <source>
        <dbReference type="EMBL" id="MPC40929.1"/>
    </source>
</evidence>
<evidence type="ECO:0000256" key="1">
    <source>
        <dbReference type="SAM" id="MobiDB-lite"/>
    </source>
</evidence>
<protein>
    <submittedName>
        <fullName evidence="2">Uncharacterized protein</fullName>
    </submittedName>
</protein>
<feature type="region of interest" description="Disordered" evidence="1">
    <location>
        <begin position="1"/>
        <end position="20"/>
    </location>
</feature>